<keyword evidence="2" id="KW-0812">Transmembrane</keyword>
<keyword evidence="2" id="KW-0472">Membrane</keyword>
<dbReference type="PANTHER" id="PTHR22939:SF129">
    <property type="entry name" value="SERINE PROTEASE HTRA2, MITOCHONDRIAL"/>
    <property type="match status" value="1"/>
</dbReference>
<dbReference type="PANTHER" id="PTHR22939">
    <property type="entry name" value="SERINE PROTEASE FAMILY S1C HTRA-RELATED"/>
    <property type="match status" value="1"/>
</dbReference>
<protein>
    <recommendedName>
        <fullName evidence="5">Serine protease</fullName>
    </recommendedName>
</protein>
<dbReference type="GO" id="GO:0004252">
    <property type="term" value="F:serine-type endopeptidase activity"/>
    <property type="evidence" value="ECO:0007669"/>
    <property type="project" value="InterPro"/>
</dbReference>
<organism evidence="3 4">
    <name type="scientific">Tichowtungia aerotolerans</name>
    <dbReference type="NCBI Taxonomy" id="2697043"/>
    <lineage>
        <taxon>Bacteria</taxon>
        <taxon>Pseudomonadati</taxon>
        <taxon>Kiritimatiellota</taxon>
        <taxon>Tichowtungiia</taxon>
        <taxon>Tichowtungiales</taxon>
        <taxon>Tichowtungiaceae</taxon>
        <taxon>Tichowtungia</taxon>
    </lineage>
</organism>
<dbReference type="PRINTS" id="PR00834">
    <property type="entry name" value="PROTEASES2C"/>
</dbReference>
<reference evidence="3 4" key="1">
    <citation type="submission" date="2020-01" db="EMBL/GenBank/DDBJ databases">
        <title>Ponticoccus aerotolerans gen. nov., sp. nov., an anaerobic bacterium and proposal of Ponticoccusceae fam. nov., Ponticoccusles ord. nov. and Ponticoccuse classis nov. in the phylum Kiritimatiellaeota.</title>
        <authorList>
            <person name="Zhou L.Y."/>
            <person name="Du Z.J."/>
        </authorList>
    </citation>
    <scope>NUCLEOTIDE SEQUENCE [LARGE SCALE GENOMIC DNA]</scope>
    <source>
        <strain evidence="3 4">S-5007</strain>
    </source>
</reference>
<dbReference type="InterPro" id="IPR009003">
    <property type="entry name" value="Peptidase_S1_PA"/>
</dbReference>
<sequence>MTGRLRLFFLRLASGKEAVRHIRILITLVCLAVFSVYTVGYGNDIKVGDTYQSVIQKRGRPQSKIGVGDDIILWYWGDQIEFKNGRVVRIEKSSTANGTTAHQFIANNFGTSEESGSKAPKPLTRKEEESATDKIILRICLEMSMTGATIGEPEPIEAIIERAKQATVIIEGPDSHGSGVMITSDGYLVTNWHVIASTVNKVRLYDGRVYPINEVLCYSVVSDLAIIKIPNGDFEYMPLGLSSDLSQGDSLYAMGHPHDSEWILTKGYLAANHPRQGKWKPGTLQFSTDISPGSSGGPIFGSDGRVYAIAQRMEFHPIAIKLGIVTDPSRVFRFGITSDEILNLSEQVDGNKKSLVEAQEMAIELMLIDLLPRLFYDARELITQQHKQIKECPVFAPYRRQLGTDRRGNPVWTPLTYRFDPKSGEPIYQSILATEEYADLINNICLLCKPYCSADANNSLGLLSAGLKRKASICKSFLDDYPKEEFKNPPQPPSLNDYSEEIGRAIVCLQRAARKHDRHLPDRQLAEEIQSMTWKSSWEGSSLKR</sequence>
<dbReference type="AlphaFoldDB" id="A0A6P1M917"/>
<dbReference type="EMBL" id="CP047593">
    <property type="protein sequence ID" value="QHI68588.1"/>
    <property type="molecule type" value="Genomic_DNA"/>
</dbReference>
<dbReference type="SUPFAM" id="SSF50494">
    <property type="entry name" value="Trypsin-like serine proteases"/>
    <property type="match status" value="1"/>
</dbReference>
<name>A0A6P1M917_9BACT</name>
<dbReference type="Pfam" id="PF13365">
    <property type="entry name" value="Trypsin_2"/>
    <property type="match status" value="1"/>
</dbReference>
<feature type="region of interest" description="Disordered" evidence="1">
    <location>
        <begin position="110"/>
        <end position="129"/>
    </location>
</feature>
<keyword evidence="4" id="KW-1185">Reference proteome</keyword>
<proteinExistence type="predicted"/>
<accession>A0A6P1M917</accession>
<evidence type="ECO:0000313" key="4">
    <source>
        <dbReference type="Proteomes" id="UP000464954"/>
    </source>
</evidence>
<evidence type="ECO:0000256" key="2">
    <source>
        <dbReference type="SAM" id="Phobius"/>
    </source>
</evidence>
<dbReference type="RefSeq" id="WP_160627053.1">
    <property type="nucleotide sequence ID" value="NZ_CP047593.1"/>
</dbReference>
<evidence type="ECO:0008006" key="5">
    <source>
        <dbReference type="Google" id="ProtNLM"/>
    </source>
</evidence>
<evidence type="ECO:0000313" key="3">
    <source>
        <dbReference type="EMBL" id="QHI68588.1"/>
    </source>
</evidence>
<dbReference type="Gene3D" id="2.40.10.120">
    <property type="match status" value="1"/>
</dbReference>
<keyword evidence="2" id="KW-1133">Transmembrane helix</keyword>
<dbReference type="GO" id="GO:0006508">
    <property type="term" value="P:proteolysis"/>
    <property type="evidence" value="ECO:0007669"/>
    <property type="project" value="InterPro"/>
</dbReference>
<feature type="transmembrane region" description="Helical" evidence="2">
    <location>
        <begin position="21"/>
        <end position="42"/>
    </location>
</feature>
<gene>
    <name evidence="3" type="ORF">GT409_03695</name>
</gene>
<dbReference type="InterPro" id="IPR001940">
    <property type="entry name" value="Peptidase_S1C"/>
</dbReference>
<dbReference type="KEGG" id="taer:GT409_03695"/>
<evidence type="ECO:0000256" key="1">
    <source>
        <dbReference type="SAM" id="MobiDB-lite"/>
    </source>
</evidence>
<dbReference type="Proteomes" id="UP000464954">
    <property type="component" value="Chromosome"/>
</dbReference>